<dbReference type="InterPro" id="IPR021384">
    <property type="entry name" value="Mediator_Med21"/>
</dbReference>
<evidence type="ECO:0000256" key="4">
    <source>
        <dbReference type="ARBA" id="ARBA00023015"/>
    </source>
</evidence>
<feature type="region of interest" description="Disordered" evidence="9">
    <location>
        <begin position="98"/>
        <end position="184"/>
    </location>
</feature>
<name>A0A9P6N9E8_9BASI</name>
<feature type="compositionally biased region" description="Polar residues" evidence="9">
    <location>
        <begin position="102"/>
        <end position="116"/>
    </location>
</feature>
<keyword evidence="11" id="KW-1185">Reference proteome</keyword>
<comment type="function">
    <text evidence="8">Component of the Mediator complex, a coactivator involved in the regulated transcription of nearly all RNA polymerase II-dependent genes. Mediator functions as a bridge to convey information from gene-specific regulatory proteins to the basal RNA polymerase II transcription machinery. Mediator is recruited to promoters by direct interactions with regulatory proteins and serves as a scaffold for the assembly of a functional preinitiation complex with RNA polymerase II and the general transcription factors.</text>
</comment>
<evidence type="ECO:0000256" key="2">
    <source>
        <dbReference type="ARBA" id="ARBA00005770"/>
    </source>
</evidence>
<proteinExistence type="inferred from homology"/>
<evidence type="ECO:0000313" key="11">
    <source>
        <dbReference type="Proteomes" id="UP000886653"/>
    </source>
</evidence>
<comment type="caution">
    <text evidence="10">The sequence shown here is derived from an EMBL/GenBank/DDBJ whole genome shotgun (WGS) entry which is preliminary data.</text>
</comment>
<dbReference type="PANTHER" id="PTHR13381">
    <property type="entry name" value="RNA POLYMERASE II HOLOENZYME COMPONENT SRB7"/>
    <property type="match status" value="1"/>
</dbReference>
<dbReference type="GO" id="GO:0016592">
    <property type="term" value="C:mediator complex"/>
    <property type="evidence" value="ECO:0007669"/>
    <property type="project" value="UniProtKB-UniRule"/>
</dbReference>
<dbReference type="InterPro" id="IPR037212">
    <property type="entry name" value="Med7/Med21-like"/>
</dbReference>
<dbReference type="AlphaFoldDB" id="A0A9P6N9E8"/>
<comment type="subunit">
    <text evidence="8">Component of the Mediator complex.</text>
</comment>
<dbReference type="SUPFAM" id="SSF140718">
    <property type="entry name" value="Mediator hinge subcomplex-like"/>
    <property type="match status" value="1"/>
</dbReference>
<dbReference type="OrthoDB" id="526653at2759"/>
<feature type="compositionally biased region" description="Basic and acidic residues" evidence="9">
    <location>
        <begin position="172"/>
        <end position="184"/>
    </location>
</feature>
<evidence type="ECO:0000256" key="7">
    <source>
        <dbReference type="ARBA" id="ARBA00023242"/>
    </source>
</evidence>
<dbReference type="PANTHER" id="PTHR13381:SF0">
    <property type="entry name" value="MEDIATOR OF RNA POLYMERASE II TRANSCRIPTION SUBUNIT 21"/>
    <property type="match status" value="1"/>
</dbReference>
<evidence type="ECO:0000256" key="5">
    <source>
        <dbReference type="ARBA" id="ARBA00023159"/>
    </source>
</evidence>
<feature type="compositionally biased region" description="Low complexity" evidence="9">
    <location>
        <begin position="121"/>
        <end position="135"/>
    </location>
</feature>
<protein>
    <recommendedName>
        <fullName evidence="3 8">Mediator of RNA polymerase II transcription subunit 21</fullName>
    </recommendedName>
</protein>
<organism evidence="10 11">
    <name type="scientific">Cronartium quercuum f. sp. fusiforme G11</name>
    <dbReference type="NCBI Taxonomy" id="708437"/>
    <lineage>
        <taxon>Eukaryota</taxon>
        <taxon>Fungi</taxon>
        <taxon>Dikarya</taxon>
        <taxon>Basidiomycota</taxon>
        <taxon>Pucciniomycotina</taxon>
        <taxon>Pucciniomycetes</taxon>
        <taxon>Pucciniales</taxon>
        <taxon>Coleosporiaceae</taxon>
        <taxon>Cronartium</taxon>
    </lineage>
</organism>
<keyword evidence="4 8" id="KW-0805">Transcription regulation</keyword>
<evidence type="ECO:0000313" key="10">
    <source>
        <dbReference type="EMBL" id="KAG0142425.1"/>
    </source>
</evidence>
<sequence>MTSHEDELSRNMDRITQLQDGIDNLVTIMYSTLSYLSRKADFKQVNPDVPITQAIPDPTKTDQTNETFTENCQELVADFIRKAKQLEYLISILPPHEPFSDVPQSNAVAQGTSNGHMNGHQAPQAANSSPVSSPPNHHRLGTISSSTGTDSDGLKATSPTAKPSIVDEVEEPPDHNRTIDDELGSDREDFLRLQREIEDAQAEYEHALSIAESLHQEIKNILRVVLEKRGQSSTWVS</sequence>
<comment type="subcellular location">
    <subcellularLocation>
        <location evidence="1 8">Nucleus</location>
    </subcellularLocation>
</comment>
<dbReference type="GO" id="GO:0003712">
    <property type="term" value="F:transcription coregulator activity"/>
    <property type="evidence" value="ECO:0007669"/>
    <property type="project" value="TreeGrafter"/>
</dbReference>
<comment type="similarity">
    <text evidence="2 8">Belongs to the Mediator complex subunit 21 family.</text>
</comment>
<evidence type="ECO:0000256" key="8">
    <source>
        <dbReference type="RuleBase" id="RU366036"/>
    </source>
</evidence>
<keyword evidence="6 8" id="KW-0804">Transcription</keyword>
<evidence type="ECO:0000256" key="3">
    <source>
        <dbReference type="ARBA" id="ARBA00019691"/>
    </source>
</evidence>
<dbReference type="Proteomes" id="UP000886653">
    <property type="component" value="Unassembled WGS sequence"/>
</dbReference>
<dbReference type="GO" id="GO:0006357">
    <property type="term" value="P:regulation of transcription by RNA polymerase II"/>
    <property type="evidence" value="ECO:0007669"/>
    <property type="project" value="TreeGrafter"/>
</dbReference>
<accession>A0A9P6N9E8</accession>
<evidence type="ECO:0000256" key="6">
    <source>
        <dbReference type="ARBA" id="ARBA00023163"/>
    </source>
</evidence>
<dbReference type="EMBL" id="MU167349">
    <property type="protein sequence ID" value="KAG0142425.1"/>
    <property type="molecule type" value="Genomic_DNA"/>
</dbReference>
<reference evidence="10" key="1">
    <citation type="submission" date="2013-11" db="EMBL/GenBank/DDBJ databases">
        <title>Genome sequence of the fusiform rust pathogen reveals effectors for host alternation and coevolution with pine.</title>
        <authorList>
            <consortium name="DOE Joint Genome Institute"/>
            <person name="Smith K."/>
            <person name="Pendleton A."/>
            <person name="Kubisiak T."/>
            <person name="Anderson C."/>
            <person name="Salamov A."/>
            <person name="Aerts A."/>
            <person name="Riley R."/>
            <person name="Clum A."/>
            <person name="Lindquist E."/>
            <person name="Ence D."/>
            <person name="Campbell M."/>
            <person name="Kronenberg Z."/>
            <person name="Feau N."/>
            <person name="Dhillon B."/>
            <person name="Hamelin R."/>
            <person name="Burleigh J."/>
            <person name="Smith J."/>
            <person name="Yandell M."/>
            <person name="Nelson C."/>
            <person name="Grigoriev I."/>
            <person name="Davis J."/>
        </authorList>
    </citation>
    <scope>NUCLEOTIDE SEQUENCE</scope>
    <source>
        <strain evidence="10">G11</strain>
    </source>
</reference>
<dbReference type="Pfam" id="PF11221">
    <property type="entry name" value="Med21"/>
    <property type="match status" value="1"/>
</dbReference>
<gene>
    <name evidence="10" type="ORF">CROQUDRAFT_662593</name>
</gene>
<keyword evidence="5 8" id="KW-0010">Activator</keyword>
<evidence type="ECO:0000256" key="1">
    <source>
        <dbReference type="ARBA" id="ARBA00004123"/>
    </source>
</evidence>
<keyword evidence="7 8" id="KW-0539">Nucleus</keyword>
<evidence type="ECO:0000256" key="9">
    <source>
        <dbReference type="SAM" id="MobiDB-lite"/>
    </source>
</evidence>
<dbReference type="Gene3D" id="6.10.280.10">
    <property type="entry name" value="Mediator complex, subunit Med21"/>
    <property type="match status" value="1"/>
</dbReference>